<dbReference type="EMBL" id="SNRY01001389">
    <property type="protein sequence ID" value="KAA6331295.1"/>
    <property type="molecule type" value="Genomic_DNA"/>
</dbReference>
<sequence length="313" mass="36712">MYLRLLVWEFKITMWKDFFYFTRSERRGIIVLVVLIIMVFTGSFLLSECQSKGEIVNDVLFEKEYDDFINSLYEKQQKSTSYNSHEKYQEIVLTSFDPNTADSITFLHLGLSSWTASNIIRYRAKGGMFGKPEDFKKMYGITLQQYSELLPYISINNTFSVKEKDTVLVKQERRISPEVFKYPSGTIIDLNNVDTTELKKIPGIGSGIAGAIVAYRQKLGGFYSVNQLEDIHLSNDRFSEWFTVENGNTTRINLNKVSIERLRVHPYFNFYQAKIIVEYRKKKGVLKTLKQLALYEEFNEKDFERMEHYVSFE</sequence>
<proteinExistence type="predicted"/>
<dbReference type="GO" id="GO:0015627">
    <property type="term" value="C:type II protein secretion system complex"/>
    <property type="evidence" value="ECO:0007669"/>
    <property type="project" value="TreeGrafter"/>
</dbReference>
<keyword evidence="1" id="KW-0472">Membrane</keyword>
<feature type="transmembrane region" description="Helical" evidence="1">
    <location>
        <begin position="28"/>
        <end position="46"/>
    </location>
</feature>
<dbReference type="PANTHER" id="PTHR21180:SF32">
    <property type="entry name" value="ENDONUCLEASE_EXONUCLEASE_PHOSPHATASE FAMILY DOMAIN-CONTAINING PROTEIN 1"/>
    <property type="match status" value="1"/>
</dbReference>
<name>A0A5J4RD54_9ZZZZ</name>
<dbReference type="GO" id="GO:0015628">
    <property type="term" value="P:protein secretion by the type II secretion system"/>
    <property type="evidence" value="ECO:0007669"/>
    <property type="project" value="TreeGrafter"/>
</dbReference>
<organism evidence="2">
    <name type="scientific">termite gut metagenome</name>
    <dbReference type="NCBI Taxonomy" id="433724"/>
    <lineage>
        <taxon>unclassified sequences</taxon>
        <taxon>metagenomes</taxon>
        <taxon>organismal metagenomes</taxon>
    </lineage>
</organism>
<dbReference type="SUPFAM" id="SSF47781">
    <property type="entry name" value="RuvA domain 2-like"/>
    <property type="match status" value="3"/>
</dbReference>
<dbReference type="PANTHER" id="PTHR21180">
    <property type="entry name" value="ENDONUCLEASE/EXONUCLEASE/PHOSPHATASE FAMILY DOMAIN-CONTAINING PROTEIN 1"/>
    <property type="match status" value="1"/>
</dbReference>
<dbReference type="InterPro" id="IPR010994">
    <property type="entry name" value="RuvA_2-like"/>
</dbReference>
<dbReference type="Pfam" id="PF12836">
    <property type="entry name" value="HHH_3"/>
    <property type="match status" value="3"/>
</dbReference>
<evidence type="ECO:0000313" key="2">
    <source>
        <dbReference type="EMBL" id="KAA6331295.1"/>
    </source>
</evidence>
<gene>
    <name evidence="2" type="ORF">EZS27_020078</name>
</gene>
<comment type="caution">
    <text evidence="2">The sequence shown here is derived from an EMBL/GenBank/DDBJ whole genome shotgun (WGS) entry which is preliminary data.</text>
</comment>
<keyword evidence="1" id="KW-1133">Transmembrane helix</keyword>
<keyword evidence="1" id="KW-0812">Transmembrane</keyword>
<protein>
    <recommendedName>
        <fullName evidence="3">ComE operon protein 1</fullName>
    </recommendedName>
</protein>
<accession>A0A5J4RD54</accession>
<reference evidence="2" key="1">
    <citation type="submission" date="2019-03" db="EMBL/GenBank/DDBJ databases">
        <title>Single cell metagenomics reveals metabolic interactions within the superorganism composed of flagellate Streblomastix strix and complex community of Bacteroidetes bacteria on its surface.</title>
        <authorList>
            <person name="Treitli S.C."/>
            <person name="Kolisko M."/>
            <person name="Husnik F."/>
            <person name="Keeling P."/>
            <person name="Hampl V."/>
        </authorList>
    </citation>
    <scope>NUCLEOTIDE SEQUENCE</scope>
    <source>
        <strain evidence="2">STM</strain>
    </source>
</reference>
<evidence type="ECO:0000256" key="1">
    <source>
        <dbReference type="SAM" id="Phobius"/>
    </source>
</evidence>
<dbReference type="Gene3D" id="1.10.150.280">
    <property type="entry name" value="AF1531-like domain"/>
    <property type="match status" value="1"/>
</dbReference>
<evidence type="ECO:0008006" key="3">
    <source>
        <dbReference type="Google" id="ProtNLM"/>
    </source>
</evidence>
<dbReference type="InterPro" id="IPR051675">
    <property type="entry name" value="Endo/Exo/Phosphatase_dom_1"/>
</dbReference>
<dbReference type="AlphaFoldDB" id="A0A5J4RD54"/>